<dbReference type="Pfam" id="PF00090">
    <property type="entry name" value="TSP_1"/>
    <property type="match status" value="7"/>
</dbReference>
<reference evidence="9" key="1">
    <citation type="submission" date="2022-11" db="UniProtKB">
        <authorList>
            <consortium name="WormBaseParasite"/>
        </authorList>
    </citation>
    <scope>IDENTIFICATION</scope>
</reference>
<evidence type="ECO:0000313" key="8">
    <source>
        <dbReference type="Proteomes" id="UP000887540"/>
    </source>
</evidence>
<dbReference type="InterPro" id="IPR000884">
    <property type="entry name" value="TSP1_rpt"/>
</dbReference>
<dbReference type="PROSITE" id="PS50092">
    <property type="entry name" value="TSP1"/>
    <property type="match status" value="7"/>
</dbReference>
<evidence type="ECO:0000256" key="1">
    <source>
        <dbReference type="ARBA" id="ARBA00004613"/>
    </source>
</evidence>
<proteinExistence type="predicted"/>
<accession>A0A914E2Y8</accession>
<sequence>MDLEFWGSTFNNRRRHLTGSYALLSVGVGLFLAITSFSSGDNRTSIINVLNFLIRAILDLNRVDAKTICTRRQYTLANTVFYQRIEVESAVACVERCIDNIDYCKAPKRNFCQLYGVNSESRSVKIQPEANLDPASTVYEILDKCTSGFSSDDEESQQILKGIRPSLKRRIEQLPGASTDEIVKEKSEEEVTLLINDNLNQPVLYEQARVDGKGSVAGETYSSPLKPENPFTATRTRESEEIYKEQPESEPVPIRPVQVSHNGVPIPSNQYGRACPGGYCPGYRRPNSITRDYPCPARRIGDPCLPRPSCGQPPLPRCELPRLELPRVGERLQLQSYWSSWTMGTCSVTCGIGVRQRKRFCSSSEKNACPGQSTSEEPCELPPCDIWTEWTPWTQCSATCGGGEKSRQRYCRNGQNCVGPTEEHRTCGTTPCPSWSQWSPWECSVTCGEGLAHRSRTCLPAGSDCQGPDMETQPCVKEPCSEWSPWTRWAECSKSCGSGERSRSRECMNGNDCPGPKEEHILCNTMECPSWSEWNSWSGCSATCGDEGTRLRNRECRFEGYPSNDCDGPAQDQSACQLEPCPTWSKWSPWSVCSASCGHGQQMRTRECEPRGFGCAGGDREIRFCQLAVCPYWGEWSEWGGCSVTCGLGSCERRRKCERDAPLPGAVLPSEDELGLTSESSVRESGPLQDDVATNSK</sequence>
<evidence type="ECO:0000256" key="2">
    <source>
        <dbReference type="ARBA" id="ARBA00022525"/>
    </source>
</evidence>
<evidence type="ECO:0000256" key="5">
    <source>
        <dbReference type="ARBA" id="ARBA00023157"/>
    </source>
</evidence>
<dbReference type="Proteomes" id="UP000887540">
    <property type="component" value="Unplaced"/>
</dbReference>
<keyword evidence="2" id="KW-0964">Secreted</keyword>
<keyword evidence="8" id="KW-1185">Reference proteome</keyword>
<dbReference type="SUPFAM" id="SSF82895">
    <property type="entry name" value="TSP-1 type 1 repeat"/>
    <property type="match status" value="7"/>
</dbReference>
<evidence type="ECO:0000256" key="6">
    <source>
        <dbReference type="SAM" id="MobiDB-lite"/>
    </source>
</evidence>
<evidence type="ECO:0000256" key="7">
    <source>
        <dbReference type="SAM" id="Phobius"/>
    </source>
</evidence>
<evidence type="ECO:0000256" key="3">
    <source>
        <dbReference type="ARBA" id="ARBA00022729"/>
    </source>
</evidence>
<keyword evidence="3" id="KW-0732">Signal</keyword>
<dbReference type="PANTHER" id="PTHR22906">
    <property type="entry name" value="PROPERDIN"/>
    <property type="match status" value="1"/>
</dbReference>
<dbReference type="WBParaSite" id="ACRNAN_scaffold5214.g28981.t1">
    <property type="protein sequence ID" value="ACRNAN_scaffold5214.g28981.t1"/>
    <property type="gene ID" value="ACRNAN_scaffold5214.g28981"/>
</dbReference>
<dbReference type="Gene3D" id="2.20.100.10">
    <property type="entry name" value="Thrombospondin type-1 (TSP1) repeat"/>
    <property type="match status" value="7"/>
</dbReference>
<keyword evidence="5" id="KW-1015">Disulfide bond</keyword>
<feature type="transmembrane region" description="Helical" evidence="7">
    <location>
        <begin position="21"/>
        <end position="40"/>
    </location>
</feature>
<dbReference type="InterPro" id="IPR052065">
    <property type="entry name" value="Compl_asym_regulator"/>
</dbReference>
<evidence type="ECO:0000256" key="4">
    <source>
        <dbReference type="ARBA" id="ARBA00022737"/>
    </source>
</evidence>
<dbReference type="AlphaFoldDB" id="A0A914E2Y8"/>
<protein>
    <submittedName>
        <fullName evidence="9">Apple domain-containing protein</fullName>
    </submittedName>
</protein>
<feature type="compositionally biased region" description="Basic and acidic residues" evidence="6">
    <location>
        <begin position="235"/>
        <end position="247"/>
    </location>
</feature>
<dbReference type="SMART" id="SM00209">
    <property type="entry name" value="TSP1"/>
    <property type="match status" value="7"/>
</dbReference>
<feature type="region of interest" description="Disordered" evidence="6">
    <location>
        <begin position="662"/>
        <end position="697"/>
    </location>
</feature>
<organism evidence="8 9">
    <name type="scientific">Acrobeloides nanus</name>
    <dbReference type="NCBI Taxonomy" id="290746"/>
    <lineage>
        <taxon>Eukaryota</taxon>
        <taxon>Metazoa</taxon>
        <taxon>Ecdysozoa</taxon>
        <taxon>Nematoda</taxon>
        <taxon>Chromadorea</taxon>
        <taxon>Rhabditida</taxon>
        <taxon>Tylenchina</taxon>
        <taxon>Cephalobomorpha</taxon>
        <taxon>Cephaloboidea</taxon>
        <taxon>Cephalobidae</taxon>
        <taxon>Acrobeloides</taxon>
    </lineage>
</organism>
<comment type="subcellular location">
    <subcellularLocation>
        <location evidence="1">Secreted</location>
    </subcellularLocation>
</comment>
<dbReference type="InterPro" id="IPR036383">
    <property type="entry name" value="TSP1_rpt_sf"/>
</dbReference>
<evidence type="ECO:0000313" key="9">
    <source>
        <dbReference type="WBParaSite" id="ACRNAN_scaffold5214.g28981.t1"/>
    </source>
</evidence>
<feature type="region of interest" description="Disordered" evidence="6">
    <location>
        <begin position="215"/>
        <end position="256"/>
    </location>
</feature>
<keyword evidence="7" id="KW-1133">Transmembrane helix</keyword>
<keyword evidence="7" id="KW-0812">Transmembrane</keyword>
<keyword evidence="7" id="KW-0472">Membrane</keyword>
<name>A0A914E2Y8_9BILA</name>
<dbReference type="PANTHER" id="PTHR22906:SF43">
    <property type="entry name" value="PROPERDIN"/>
    <property type="match status" value="1"/>
</dbReference>
<keyword evidence="4" id="KW-0677">Repeat</keyword>